<feature type="compositionally biased region" description="Polar residues" evidence="1">
    <location>
        <begin position="214"/>
        <end position="226"/>
    </location>
</feature>
<dbReference type="RefSeq" id="XP_024341742.1">
    <property type="nucleotide sequence ID" value="XM_024476815.1"/>
</dbReference>
<organism evidence="3 4">
    <name type="scientific">Postia placenta MAD-698-R-SB12</name>
    <dbReference type="NCBI Taxonomy" id="670580"/>
    <lineage>
        <taxon>Eukaryota</taxon>
        <taxon>Fungi</taxon>
        <taxon>Dikarya</taxon>
        <taxon>Basidiomycota</taxon>
        <taxon>Agaricomycotina</taxon>
        <taxon>Agaricomycetes</taxon>
        <taxon>Polyporales</taxon>
        <taxon>Adustoporiaceae</taxon>
        <taxon>Rhodonia</taxon>
    </lineage>
</organism>
<accession>A0A1X6N8I9</accession>
<dbReference type="EMBL" id="KZ110593">
    <property type="protein sequence ID" value="OSX64948.1"/>
    <property type="molecule type" value="Genomic_DNA"/>
</dbReference>
<feature type="region of interest" description="Disordered" evidence="1">
    <location>
        <begin position="165"/>
        <end position="226"/>
    </location>
</feature>
<dbReference type="InterPro" id="IPR021139">
    <property type="entry name" value="NYN"/>
</dbReference>
<dbReference type="GO" id="GO:0004540">
    <property type="term" value="F:RNA nuclease activity"/>
    <property type="evidence" value="ECO:0007669"/>
    <property type="project" value="InterPro"/>
</dbReference>
<evidence type="ECO:0000256" key="1">
    <source>
        <dbReference type="SAM" id="MobiDB-lite"/>
    </source>
</evidence>
<sequence length="456" mass="48518">MSGLDSVAIFWDYENCALPSNATGSIIVNNIAQLARRYGSVKSFRAYSELPEQPSPKNIALRSDLQLCGVSVIDCPHNGGKDVADKMMIVDMMAFAIDTPAPATIILITGDRDFVYAVSILSLRQYRLVVLAPTAAHGTLKGQAAEVYAWPADLLPENKATARRVSMSSATNAEAARSSSKASVFPPTQPVQPAASPASPPPSPERKGVLDAGASTTGSSQYAPPSWMSASSLFTPATEARPSLLSTPSSDSTAVDSGSEASSSHNLSSSPKPSGFTDSFKPKLSSWAELGASLAQRVATAATPPSPPTDWAKSLRNLSEIKLNANSLPFKTEYEPPFQTRSPAPNPPTAPSTPSWPKTIPPEFMPIVKVLKKQQKLGQDRLDFSMLGSLLRQECPNAYERAGVTKLKEYTNLAQEHGIVVSEDDIHGPGGIDGQRWVSLHPRLMGAKVYQASASG</sequence>
<evidence type="ECO:0000313" key="3">
    <source>
        <dbReference type="EMBL" id="OSX64948.1"/>
    </source>
</evidence>
<evidence type="ECO:0000313" key="4">
    <source>
        <dbReference type="Proteomes" id="UP000194127"/>
    </source>
</evidence>
<evidence type="ECO:0000259" key="2">
    <source>
        <dbReference type="Pfam" id="PF01936"/>
    </source>
</evidence>
<dbReference type="Gene3D" id="3.40.50.1010">
    <property type="entry name" value="5'-nuclease"/>
    <property type="match status" value="1"/>
</dbReference>
<dbReference type="OrthoDB" id="549353at2759"/>
<dbReference type="GO" id="GO:1905762">
    <property type="term" value="F:CCR4-NOT complex binding"/>
    <property type="evidence" value="ECO:0007669"/>
    <property type="project" value="TreeGrafter"/>
</dbReference>
<feature type="region of interest" description="Disordered" evidence="1">
    <location>
        <begin position="331"/>
        <end position="359"/>
    </location>
</feature>
<feature type="region of interest" description="Disordered" evidence="1">
    <location>
        <begin position="239"/>
        <end position="282"/>
    </location>
</feature>
<feature type="compositionally biased region" description="Polar residues" evidence="1">
    <location>
        <begin position="166"/>
        <end position="182"/>
    </location>
</feature>
<dbReference type="CDD" id="cd10910">
    <property type="entry name" value="PIN_limkain_b1_N_like"/>
    <property type="match status" value="1"/>
</dbReference>
<feature type="compositionally biased region" description="Low complexity" evidence="1">
    <location>
        <begin position="242"/>
        <end position="274"/>
    </location>
</feature>
<gene>
    <name evidence="3" type="ORF">POSPLADRAFT_1031885</name>
</gene>
<dbReference type="Proteomes" id="UP000194127">
    <property type="component" value="Unassembled WGS sequence"/>
</dbReference>
<keyword evidence="4" id="KW-1185">Reference proteome</keyword>
<dbReference type="STRING" id="670580.A0A1X6N8I9"/>
<dbReference type="GO" id="GO:0005777">
    <property type="term" value="C:peroxisome"/>
    <property type="evidence" value="ECO:0007669"/>
    <property type="project" value="InterPro"/>
</dbReference>
<dbReference type="AlphaFoldDB" id="A0A1X6N8I9"/>
<name>A0A1X6N8I9_9APHY</name>
<reference evidence="3 4" key="1">
    <citation type="submission" date="2017-04" db="EMBL/GenBank/DDBJ databases">
        <title>Genome Sequence of the Model Brown-Rot Fungus Postia placenta SB12.</title>
        <authorList>
            <consortium name="DOE Joint Genome Institute"/>
            <person name="Gaskell J."/>
            <person name="Kersten P."/>
            <person name="Larrondo L.F."/>
            <person name="Canessa P."/>
            <person name="Martinez D."/>
            <person name="Hibbett D."/>
            <person name="Schmoll M."/>
            <person name="Kubicek C.P."/>
            <person name="Martinez A.T."/>
            <person name="Yadav J."/>
            <person name="Master E."/>
            <person name="Magnuson J.K."/>
            <person name="James T."/>
            <person name="Yaver D."/>
            <person name="Berka R."/>
            <person name="Labutti K."/>
            <person name="Lipzen A."/>
            <person name="Aerts A."/>
            <person name="Barry K."/>
            <person name="Henrissat B."/>
            <person name="Blanchette R."/>
            <person name="Grigoriev I."/>
            <person name="Cullen D."/>
        </authorList>
    </citation>
    <scope>NUCLEOTIDE SEQUENCE [LARGE SCALE GENOMIC DNA]</scope>
    <source>
        <strain evidence="3 4">MAD-698-R-SB12</strain>
    </source>
</reference>
<proteinExistence type="predicted"/>
<feature type="domain" description="NYN" evidence="2">
    <location>
        <begin position="7"/>
        <end position="140"/>
    </location>
</feature>
<dbReference type="PANTHER" id="PTHR14379:SF3">
    <property type="entry name" value="MEIOSIS REGULATOR AND MRNA STABILITY FACTOR 1"/>
    <property type="match status" value="1"/>
</dbReference>
<dbReference type="GeneID" id="36321766"/>
<dbReference type="Pfam" id="PF01936">
    <property type="entry name" value="NYN"/>
    <property type="match status" value="1"/>
</dbReference>
<dbReference type="GO" id="GO:0010468">
    <property type="term" value="P:regulation of gene expression"/>
    <property type="evidence" value="ECO:0007669"/>
    <property type="project" value="InterPro"/>
</dbReference>
<protein>
    <recommendedName>
        <fullName evidence="2">NYN domain-containing protein</fullName>
    </recommendedName>
</protein>
<dbReference type="PANTHER" id="PTHR14379">
    <property type="entry name" value="LIMKAIN B LKAP"/>
    <property type="match status" value="1"/>
</dbReference>
<dbReference type="InterPro" id="IPR024768">
    <property type="entry name" value="Marf1"/>
</dbReference>